<feature type="compositionally biased region" description="Basic and acidic residues" evidence="1">
    <location>
        <begin position="198"/>
        <end position="235"/>
    </location>
</feature>
<feature type="region of interest" description="Disordered" evidence="1">
    <location>
        <begin position="195"/>
        <end position="252"/>
    </location>
</feature>
<accession>A0A8I0P3X3</accession>
<dbReference type="OrthoDB" id="7502542at2"/>
<keyword evidence="3" id="KW-1185">Reference proteome</keyword>
<organism evidence="2 3">
    <name type="scientific">Streptomyces stelliscabiei</name>
    <dbReference type="NCBI Taxonomy" id="146820"/>
    <lineage>
        <taxon>Bacteria</taxon>
        <taxon>Bacillati</taxon>
        <taxon>Actinomycetota</taxon>
        <taxon>Actinomycetes</taxon>
        <taxon>Kitasatosporales</taxon>
        <taxon>Streptomycetaceae</taxon>
        <taxon>Streptomyces</taxon>
    </lineage>
</organism>
<name>A0A8I0P3X3_9ACTN</name>
<evidence type="ECO:0008006" key="4">
    <source>
        <dbReference type="Google" id="ProtNLM"/>
    </source>
</evidence>
<evidence type="ECO:0000256" key="1">
    <source>
        <dbReference type="SAM" id="MobiDB-lite"/>
    </source>
</evidence>
<feature type="region of interest" description="Disordered" evidence="1">
    <location>
        <begin position="156"/>
        <end position="177"/>
    </location>
</feature>
<evidence type="ECO:0000313" key="3">
    <source>
        <dbReference type="Proteomes" id="UP000629287"/>
    </source>
</evidence>
<protein>
    <recommendedName>
        <fullName evidence="4">Secreted protein</fullName>
    </recommendedName>
</protein>
<dbReference type="EMBL" id="JADBGF010000001">
    <property type="protein sequence ID" value="MBE1596799.1"/>
    <property type="molecule type" value="Genomic_DNA"/>
</dbReference>
<gene>
    <name evidence="2" type="ORF">H4687_002928</name>
</gene>
<dbReference type="AlphaFoldDB" id="A0A8I0P3X3"/>
<comment type="caution">
    <text evidence="2">The sequence shown here is derived from an EMBL/GenBank/DDBJ whole genome shotgun (WGS) entry which is preliminary data.</text>
</comment>
<feature type="region of interest" description="Disordered" evidence="1">
    <location>
        <begin position="29"/>
        <end position="48"/>
    </location>
</feature>
<evidence type="ECO:0000313" key="2">
    <source>
        <dbReference type="EMBL" id="MBE1596799.1"/>
    </source>
</evidence>
<dbReference type="GeneID" id="86827506"/>
<reference evidence="2 3" key="1">
    <citation type="submission" date="2020-10" db="EMBL/GenBank/DDBJ databases">
        <title>Sequencing the genomes of 1000 actinobacteria strains.</title>
        <authorList>
            <person name="Klenk H.-P."/>
        </authorList>
    </citation>
    <scope>NUCLEOTIDE SEQUENCE [LARGE SCALE GENOMIC DNA]</scope>
    <source>
        <strain evidence="2 3">DSM 41803</strain>
    </source>
</reference>
<dbReference type="RefSeq" id="WP_050398283.1">
    <property type="nucleotide sequence ID" value="NZ_JADBGF010000001.1"/>
</dbReference>
<dbReference type="Proteomes" id="UP000629287">
    <property type="component" value="Unassembled WGS sequence"/>
</dbReference>
<proteinExistence type="predicted"/>
<sequence length="252" mass="27234">MSTGLIIALIVIVAVVVVVAAVLAGRARAGTGGGGSLKRRFGPEYDRTVTRHDGDERAAARELAERVKRHGSMEKRALPSAERERYESRWAAAQERFVDSPREAVAEADRLLSEVAAARGFPDGGHYETQVEALSVHHAHHVHGYRRVHLAAHTTGDGAHGRTGTVDGAGPGTGTGTEEMREAMIEARALFEDLVTPGRRDARADRHDTAGRQDPAHHDGTVRHDERDGAAGDGHHRSHLPWALTRRHAKGS</sequence>